<proteinExistence type="predicted"/>
<reference evidence="1" key="1">
    <citation type="submission" date="2020-04" db="EMBL/GenBank/DDBJ databases">
        <authorList>
            <person name="Chiriac C."/>
            <person name="Salcher M."/>
            <person name="Ghai R."/>
            <person name="Kavagutti S V."/>
        </authorList>
    </citation>
    <scope>NUCLEOTIDE SEQUENCE</scope>
</reference>
<evidence type="ECO:0008006" key="2">
    <source>
        <dbReference type="Google" id="ProtNLM"/>
    </source>
</evidence>
<protein>
    <recommendedName>
        <fullName evidence="2">AdoMet_MTases domain containing protein</fullName>
    </recommendedName>
</protein>
<dbReference type="EMBL" id="LR796230">
    <property type="protein sequence ID" value="CAB4128442.1"/>
    <property type="molecule type" value="Genomic_DNA"/>
</dbReference>
<dbReference type="SUPFAM" id="SSF53335">
    <property type="entry name" value="S-adenosyl-L-methionine-dependent methyltransferases"/>
    <property type="match status" value="1"/>
</dbReference>
<gene>
    <name evidence="1" type="ORF">UFOVP114_32</name>
</gene>
<evidence type="ECO:0000313" key="1">
    <source>
        <dbReference type="EMBL" id="CAB4128442.1"/>
    </source>
</evidence>
<sequence length="208" mass="22940">MSATGRNKPENARHPDDFYRTEQWCVDALYKALPMLPMPTLDPAAGDGALVQYARALGAAQMFGIELDHGRTAASRAAGLPVVQGDGLSVSWRGEHVLQNPPFYLSPEFVEKGVAEAETSVVLARLNFMGSEERHDWWKALAPWLRSVVSMSSRPRFIHGKGGDACEYGWFVFSREPLPGLAPFCWIARPPTARALQRRRSIPPGLPG</sequence>
<organism evidence="1">
    <name type="scientific">uncultured Caudovirales phage</name>
    <dbReference type="NCBI Taxonomy" id="2100421"/>
    <lineage>
        <taxon>Viruses</taxon>
        <taxon>Duplodnaviria</taxon>
        <taxon>Heunggongvirae</taxon>
        <taxon>Uroviricota</taxon>
        <taxon>Caudoviricetes</taxon>
        <taxon>Peduoviridae</taxon>
        <taxon>Maltschvirus</taxon>
        <taxon>Maltschvirus maltsch</taxon>
    </lineage>
</organism>
<name>A0A6J5L4B7_9CAUD</name>
<dbReference type="InterPro" id="IPR029063">
    <property type="entry name" value="SAM-dependent_MTases_sf"/>
</dbReference>
<accession>A0A6J5L4B7</accession>